<dbReference type="Gene3D" id="3.40.630.30">
    <property type="match status" value="1"/>
</dbReference>
<evidence type="ECO:0000313" key="3">
    <source>
        <dbReference type="Proteomes" id="UP000552038"/>
    </source>
</evidence>
<dbReference type="Pfam" id="PF13302">
    <property type="entry name" value="Acetyltransf_3"/>
    <property type="match status" value="1"/>
</dbReference>
<dbReference type="SUPFAM" id="SSF55729">
    <property type="entry name" value="Acyl-CoA N-acyltransferases (Nat)"/>
    <property type="match status" value="1"/>
</dbReference>
<name>A0AAP6ZUL8_PAEAL</name>
<feature type="domain" description="N-acetyltransferase" evidence="1">
    <location>
        <begin position="9"/>
        <end position="175"/>
    </location>
</feature>
<dbReference type="PANTHER" id="PTHR43415">
    <property type="entry name" value="SPERMIDINE N(1)-ACETYLTRANSFERASE"/>
    <property type="match status" value="1"/>
</dbReference>
<proteinExistence type="predicted"/>
<evidence type="ECO:0000259" key="1">
    <source>
        <dbReference type="PROSITE" id="PS51186"/>
    </source>
</evidence>
<organism evidence="2 3">
    <name type="scientific">Paenibacillus alvei</name>
    <name type="common">Bacillus alvei</name>
    <dbReference type="NCBI Taxonomy" id="44250"/>
    <lineage>
        <taxon>Bacteria</taxon>
        <taxon>Bacillati</taxon>
        <taxon>Bacillota</taxon>
        <taxon>Bacilli</taxon>
        <taxon>Bacillales</taxon>
        <taxon>Paenibacillaceae</taxon>
        <taxon>Paenibacillus</taxon>
    </lineage>
</organism>
<evidence type="ECO:0000313" key="2">
    <source>
        <dbReference type="EMBL" id="NOJ70061.1"/>
    </source>
</evidence>
<comment type="caution">
    <text evidence="2">The sequence shown here is derived from an EMBL/GenBank/DDBJ whole genome shotgun (WGS) entry which is preliminary data.</text>
</comment>
<dbReference type="PROSITE" id="PS51186">
    <property type="entry name" value="GNAT"/>
    <property type="match status" value="1"/>
</dbReference>
<dbReference type="InterPro" id="IPR016181">
    <property type="entry name" value="Acyl_CoA_acyltransferase"/>
</dbReference>
<dbReference type="GO" id="GO:0016747">
    <property type="term" value="F:acyltransferase activity, transferring groups other than amino-acyl groups"/>
    <property type="evidence" value="ECO:0007669"/>
    <property type="project" value="InterPro"/>
</dbReference>
<dbReference type="RefSeq" id="WP_163976154.1">
    <property type="nucleotide sequence ID" value="NZ_JABFOR010000005.1"/>
</dbReference>
<reference evidence="2 3" key="1">
    <citation type="submission" date="2020-05" db="EMBL/GenBank/DDBJ databases">
        <title>Whole genome sequencing and identification of novel metabolites from Paenibacillus alvei strain JR949.</title>
        <authorList>
            <person name="Rajendhran J."/>
            <person name="Sree Pranav P."/>
            <person name="Mahalakshmi B."/>
            <person name="Karthikeyan R."/>
        </authorList>
    </citation>
    <scope>NUCLEOTIDE SEQUENCE [LARGE SCALE GENOMIC DNA]</scope>
    <source>
        <strain evidence="2 3">JR949</strain>
    </source>
</reference>
<dbReference type="Proteomes" id="UP000552038">
    <property type="component" value="Unassembled WGS sequence"/>
</dbReference>
<accession>A0AAP6ZUL8</accession>
<dbReference type="PANTHER" id="PTHR43415:SF3">
    <property type="entry name" value="GNAT-FAMILY ACETYLTRANSFERASE"/>
    <property type="match status" value="1"/>
</dbReference>
<gene>
    <name evidence="2" type="ORF">HMI46_05785</name>
</gene>
<dbReference type="EMBL" id="JABFOR010000005">
    <property type="protein sequence ID" value="NOJ70061.1"/>
    <property type="molecule type" value="Genomic_DNA"/>
</dbReference>
<sequence>MAYIHGDRITLREYRREDYDWIRKWANDSDITNTLSDIFLHPHTEQDTEAFLDMMIDGASKSRGFVIADKQTLAYIGQIDLHHIDWKNRSAVLGVVIGRKDLLGVGYGKEAIQLMKGFVFESLNMNRLELEVYEFNERAHRCYVSCGFKEEGRLRQKMYKDGKYWDVIVMSILKEEYEGQNE</sequence>
<dbReference type="AlphaFoldDB" id="A0AAP6ZUL8"/>
<dbReference type="InterPro" id="IPR000182">
    <property type="entry name" value="GNAT_dom"/>
</dbReference>
<protein>
    <submittedName>
        <fullName evidence="2">GNAT family N-acetyltransferase</fullName>
    </submittedName>
</protein>